<gene>
    <name evidence="2" type="ORF">IC006_2487</name>
    <name evidence="3" type="ORF">IC007_2495</name>
</gene>
<evidence type="ECO:0000313" key="3">
    <source>
        <dbReference type="EMBL" id="BBG27940.1"/>
    </source>
</evidence>
<dbReference type="PANTHER" id="PTHR37523:SF1">
    <property type="entry name" value="CALCINEURIN-LIKE PHOSPHOESTERASE DOMAIN-CONTAINING PROTEIN"/>
    <property type="match status" value="1"/>
</dbReference>
<dbReference type="InterPro" id="IPR029052">
    <property type="entry name" value="Metallo-depent_PP-like"/>
</dbReference>
<dbReference type="GeneID" id="41718777"/>
<dbReference type="EMBL" id="AP018930">
    <property type="protein sequence ID" value="BBG27940.1"/>
    <property type="molecule type" value="Genomic_DNA"/>
</dbReference>
<organism evidence="2 4">
    <name type="scientific">Sulfuracidifex tepidarius</name>
    <dbReference type="NCBI Taxonomy" id="1294262"/>
    <lineage>
        <taxon>Archaea</taxon>
        <taxon>Thermoproteota</taxon>
        <taxon>Thermoprotei</taxon>
        <taxon>Sulfolobales</taxon>
        <taxon>Sulfolobaceae</taxon>
        <taxon>Sulfuracidifex</taxon>
    </lineage>
</organism>
<protein>
    <recommendedName>
        <fullName evidence="1">Calcineurin-like phosphoesterase domain-containing protein</fullName>
    </recommendedName>
</protein>
<dbReference type="OrthoDB" id="50367at2157"/>
<name>A0A510DY44_9CREN</name>
<accession>A0A510E756</accession>
<dbReference type="InterPro" id="IPR004843">
    <property type="entry name" value="Calcineurin-like_PHP"/>
</dbReference>
<evidence type="ECO:0000313" key="4">
    <source>
        <dbReference type="Proteomes" id="UP000322983"/>
    </source>
</evidence>
<dbReference type="PANTHER" id="PTHR37523">
    <property type="entry name" value="METALLOPHOSPHOESTERASE"/>
    <property type="match status" value="1"/>
</dbReference>
<evidence type="ECO:0000259" key="1">
    <source>
        <dbReference type="Pfam" id="PF00149"/>
    </source>
</evidence>
<dbReference type="Proteomes" id="UP000325030">
    <property type="component" value="Chromosome"/>
</dbReference>
<dbReference type="KEGG" id="step:IC006_2487"/>
<reference evidence="2 4" key="2">
    <citation type="journal article" date="2020" name="Int. J. Syst. Evol. Microbiol.">
        <title>Sulfuracidifex tepidarius gen. nov., sp. nov. and transfer of Sulfolobus metallicus Huber and Stetter 1992 to the genus Sulfuracidifex as Sulfuracidifex metallicus comb. nov.</title>
        <authorList>
            <person name="Itoh T."/>
            <person name="Miura T."/>
            <person name="Sakai H.D."/>
            <person name="Kato S."/>
            <person name="Ohkuma M."/>
            <person name="Takashina T."/>
        </authorList>
    </citation>
    <scope>NUCLEOTIDE SEQUENCE [LARGE SCALE GENOMIC DNA]</scope>
    <source>
        <strain evidence="2 4">IC-006</strain>
        <strain evidence="3">IC-007</strain>
    </source>
</reference>
<dbReference type="STRING" id="1294262.GCA_001316085_01893"/>
<feature type="domain" description="Calcineurin-like phosphoesterase" evidence="1">
    <location>
        <begin position="20"/>
        <end position="282"/>
    </location>
</feature>
<dbReference type="GO" id="GO:0016787">
    <property type="term" value="F:hydrolase activity"/>
    <property type="evidence" value="ECO:0007669"/>
    <property type="project" value="InterPro"/>
</dbReference>
<dbReference type="Pfam" id="PF00149">
    <property type="entry name" value="Metallophos"/>
    <property type="match status" value="1"/>
</dbReference>
<dbReference type="RefSeq" id="WP_149528797.1">
    <property type="nucleotide sequence ID" value="NZ_AP018929.1"/>
</dbReference>
<dbReference type="AlphaFoldDB" id="A0A510DY44"/>
<reference evidence="5" key="1">
    <citation type="submission" date="2018-09" db="EMBL/GenBank/DDBJ databases">
        <title>Complete Genome Sequencing of Sulfolobus sp. JCM 16834.</title>
        <authorList>
            <person name="Kato S."/>
            <person name="Itoh T."/>
            <person name="Ohkuma M."/>
        </authorList>
    </citation>
    <scope>NUCLEOTIDE SEQUENCE [LARGE SCALE GENOMIC DNA]</scope>
    <source>
        <strain evidence="5">IC-007</strain>
    </source>
</reference>
<proteinExistence type="predicted"/>
<accession>A0A510DY44</accession>
<sequence>MGLFKRKSNNESVGKKDMTKILFTSDLHGSETAFRKFLNAAKMYKVDALIIGGDLAGKTLVPIVDLGEGKYDIQGQTVGKEGLSTVIQEFKKGGTYYTIVDKTEYKEMVEDKKKVDEKFNLAIKQVLEDWIVIGEEKLKDYKVPVYVNLGNDDPMFMFDVIDSSEVMKKTEGNLLEVGGHEMISFGYVNPTPWNTPREMNEEEIYAHLKKEIEKVSEPSKSIFNFHAPPYGTNLDNAPLLTKDLKPVVKGGDIVMTHVGSTSIRKLIEEYSPLMGVHGHIHESRAFDKIGKTIIINPGSEYGEGILHATYIVLEQDKVKTHQFVLG</sequence>
<evidence type="ECO:0000313" key="5">
    <source>
        <dbReference type="Proteomes" id="UP000325030"/>
    </source>
</evidence>
<evidence type="ECO:0000313" key="2">
    <source>
        <dbReference type="EMBL" id="BBG25152.1"/>
    </source>
</evidence>
<dbReference type="Proteomes" id="UP000322983">
    <property type="component" value="Chromosome"/>
</dbReference>
<dbReference type="EMBL" id="AP018929">
    <property type="protein sequence ID" value="BBG25152.1"/>
    <property type="molecule type" value="Genomic_DNA"/>
</dbReference>
<dbReference type="SUPFAM" id="SSF56300">
    <property type="entry name" value="Metallo-dependent phosphatases"/>
    <property type="match status" value="1"/>
</dbReference>
<keyword evidence="4" id="KW-1185">Reference proteome</keyword>
<dbReference type="Gene3D" id="3.60.21.10">
    <property type="match status" value="2"/>
</dbReference>